<dbReference type="Proteomes" id="UP001163726">
    <property type="component" value="Chromosome"/>
</dbReference>
<protein>
    <recommendedName>
        <fullName evidence="3">Chalcone isomerase-like protein</fullName>
    </recommendedName>
</protein>
<accession>A0ABY7AQE1</accession>
<dbReference type="RefSeq" id="WP_268076016.1">
    <property type="nucleotide sequence ID" value="NZ_CP109965.1"/>
</dbReference>
<sequence>MLAYLTQFKSAHLKLSLLFVVVIMGMSISSQSLASEDALLTSDSPKAISHSIKLFWLTQPPIGQANLSVLWWDVYDSWFYCKNSAEFKAQRQTYSENIKRKQTDVYSELKLLANLCEQAALKIQYNRDIDSDDLVDETKKQWDKLGLDRKKYQIWLQTLSQIWPDIKTGEQLIFVLQTTSQDKTLKDANPNTNNQYQGQFFYQNESLKVITDSEFSLAFLAIWLSQKTTEPELRQQLLSL</sequence>
<evidence type="ECO:0000313" key="2">
    <source>
        <dbReference type="Proteomes" id="UP001163726"/>
    </source>
</evidence>
<organism evidence="1 2">
    <name type="scientific">Catenovulum adriaticum</name>
    <dbReference type="NCBI Taxonomy" id="2984846"/>
    <lineage>
        <taxon>Bacteria</taxon>
        <taxon>Pseudomonadati</taxon>
        <taxon>Pseudomonadota</taxon>
        <taxon>Gammaproteobacteria</taxon>
        <taxon>Alteromonadales</taxon>
        <taxon>Alteromonadaceae</taxon>
        <taxon>Catenovulum</taxon>
    </lineage>
</organism>
<dbReference type="EMBL" id="CP109965">
    <property type="protein sequence ID" value="WAJ71492.1"/>
    <property type="molecule type" value="Genomic_DNA"/>
</dbReference>
<evidence type="ECO:0000313" key="1">
    <source>
        <dbReference type="EMBL" id="WAJ71492.1"/>
    </source>
</evidence>
<evidence type="ECO:0008006" key="3">
    <source>
        <dbReference type="Google" id="ProtNLM"/>
    </source>
</evidence>
<keyword evidence="2" id="KW-1185">Reference proteome</keyword>
<gene>
    <name evidence="1" type="ORF">OLW01_06760</name>
</gene>
<name>A0ABY7AQE1_9ALTE</name>
<proteinExistence type="predicted"/>
<reference evidence="1" key="1">
    <citation type="submission" date="2022-10" db="EMBL/GenBank/DDBJ databases">
        <title>Catenovulum adriacola sp. nov. isolated in the Harbour of Susak.</title>
        <authorList>
            <person name="Schoch T."/>
            <person name="Reich S.J."/>
            <person name="Stoeferle S."/>
            <person name="Flaiz M."/>
            <person name="Kazda M."/>
            <person name="Riedel C.U."/>
            <person name="Duerre P."/>
        </authorList>
    </citation>
    <scope>NUCLEOTIDE SEQUENCE</scope>
    <source>
        <strain evidence="1">TS8</strain>
    </source>
</reference>